<dbReference type="Pfam" id="PF05569">
    <property type="entry name" value="Peptidase_M56"/>
    <property type="match status" value="1"/>
</dbReference>
<dbReference type="OrthoDB" id="1522859at2"/>
<feature type="domain" description="Peptidase M56" evidence="2">
    <location>
        <begin position="83"/>
        <end position="257"/>
    </location>
</feature>
<accession>A0A1G9XHB3</accession>
<proteinExistence type="predicted"/>
<dbReference type="InterPro" id="IPR008756">
    <property type="entry name" value="Peptidase_M56"/>
</dbReference>
<evidence type="ECO:0000259" key="2">
    <source>
        <dbReference type="Pfam" id="PF05569"/>
    </source>
</evidence>
<keyword evidence="1" id="KW-0472">Membrane</keyword>
<evidence type="ECO:0000256" key="1">
    <source>
        <dbReference type="SAM" id="Phobius"/>
    </source>
</evidence>
<dbReference type="InterPro" id="IPR052173">
    <property type="entry name" value="Beta-lactam_resp_regulator"/>
</dbReference>
<dbReference type="STRING" id="192904.SAMN04488514_1185"/>
<organism evidence="3 4">
    <name type="scientific">Kriegella aquimaris</name>
    <dbReference type="NCBI Taxonomy" id="192904"/>
    <lineage>
        <taxon>Bacteria</taxon>
        <taxon>Pseudomonadati</taxon>
        <taxon>Bacteroidota</taxon>
        <taxon>Flavobacteriia</taxon>
        <taxon>Flavobacteriales</taxon>
        <taxon>Flavobacteriaceae</taxon>
        <taxon>Kriegella</taxon>
    </lineage>
</organism>
<keyword evidence="4" id="KW-1185">Reference proteome</keyword>
<name>A0A1G9XHB3_9FLAO</name>
<dbReference type="Proteomes" id="UP000199440">
    <property type="component" value="Unassembled WGS sequence"/>
</dbReference>
<feature type="transmembrane region" description="Helical" evidence="1">
    <location>
        <begin position="267"/>
        <end position="286"/>
    </location>
</feature>
<dbReference type="AlphaFoldDB" id="A0A1G9XHB3"/>
<gene>
    <name evidence="3" type="ORF">SAMN04488514_1185</name>
</gene>
<dbReference type="SUPFAM" id="SSF56935">
    <property type="entry name" value="Porins"/>
    <property type="match status" value="1"/>
</dbReference>
<dbReference type="RefSeq" id="WP_089895112.1">
    <property type="nucleotide sequence ID" value="NZ_FNGV01000018.1"/>
</dbReference>
<dbReference type="EMBL" id="FNGV01000018">
    <property type="protein sequence ID" value="SDM95816.1"/>
    <property type="molecule type" value="Genomic_DNA"/>
</dbReference>
<dbReference type="CDD" id="cd07341">
    <property type="entry name" value="M56_BlaR1_MecR1_like"/>
    <property type="match status" value="1"/>
</dbReference>
<feature type="transmembrane region" description="Helical" evidence="1">
    <location>
        <begin position="87"/>
        <end position="108"/>
    </location>
</feature>
<dbReference type="PANTHER" id="PTHR34978:SF3">
    <property type="entry name" value="SLR0241 PROTEIN"/>
    <property type="match status" value="1"/>
</dbReference>
<dbReference type="PANTHER" id="PTHR34978">
    <property type="entry name" value="POSSIBLE SENSOR-TRANSDUCER PROTEIN BLAR"/>
    <property type="match status" value="1"/>
</dbReference>
<dbReference type="InterPro" id="IPR037066">
    <property type="entry name" value="Plug_dom_sf"/>
</dbReference>
<keyword evidence="1" id="KW-1133">Transmembrane helix</keyword>
<evidence type="ECO:0000313" key="3">
    <source>
        <dbReference type="EMBL" id="SDM95816.1"/>
    </source>
</evidence>
<sequence>MEVFFLYLVKSLGILALFFVCYQLLLKQETFFSANRIFLLSGILLSVCLPMVSIVHTVWIDVVPQRTITNTDLLPVQHTMVEESFNWWQALLIIYLIGVAVMVLRLMVQSFSLVNMLIRGRSFKKGSLKIVEIEADISPCSFFNRIIYNPRKIEATSLPAIFAHEKCHAQQLHSIDVLLANLFLIFQWFNPFAWLYRSAIQQNLEYLADSHAQQTEDTTKDYQYVLLKSHVGDHLFSLVNPFFNSSISSIKKRIVMLNKRKSRKRNYVKFGTVLPILVVFVLLFNIKTEARHKIVTQNTTLTQEVEQSYLITSKTSDIELKAFEKEINHKNATLEITNLKRDKNGLIIEIAVQYKVDGSGEVTGNYNDKEGISPIDFGIGNDGGIYIGSRTKKTSNSKILKTSENSESKEAAKEEFSKLVIHDSISGKPIATNVTSSMESGAKKDEISQKLYKDSVTGKTSGYTINVPGKKPVEVRYGKEAPGAGLNYAAPDHVKSMNNAWNDKQTVLGYDLNASTRNIQTFQNDIAKTAKKPQSTLIIHDSITGNPIATGVASGIKLGIQDKNPLIILDGKEVPHATTNLISPNQIESMNVWKGQTAISMYGEKAKDGVIEIRTKNSKYNPIVYDKERSGDFPHGLTIRSNIYTKPNPPLYIINGKEAPKSVFEKLDNTNIKEIRVLKGEKALEKYGKKGKYGVLLITSKTLETSSINNPMAIQDYVITIDKNTSQKDLKKIQQKLLEKGMTFTYALIERNNKGELIKIELTLKDKLTSSEGSAYFSDGRDNSTTIPNIVVGRLKGKPTVSSSL</sequence>
<feature type="transmembrane region" description="Helical" evidence="1">
    <location>
        <begin position="6"/>
        <end position="25"/>
    </location>
</feature>
<feature type="transmembrane region" description="Helical" evidence="1">
    <location>
        <begin position="37"/>
        <end position="60"/>
    </location>
</feature>
<reference evidence="3 4" key="1">
    <citation type="submission" date="2016-10" db="EMBL/GenBank/DDBJ databases">
        <authorList>
            <person name="de Groot N.N."/>
        </authorList>
    </citation>
    <scope>NUCLEOTIDE SEQUENCE [LARGE SCALE GENOMIC DNA]</scope>
    <source>
        <strain evidence="3 4">DSM 19886</strain>
    </source>
</reference>
<dbReference type="Gene3D" id="2.170.130.10">
    <property type="entry name" value="TonB-dependent receptor, plug domain"/>
    <property type="match status" value="1"/>
</dbReference>
<keyword evidence="1" id="KW-0812">Transmembrane</keyword>
<evidence type="ECO:0000313" key="4">
    <source>
        <dbReference type="Proteomes" id="UP000199440"/>
    </source>
</evidence>
<protein>
    <submittedName>
        <fullName evidence="3">BlaR1 peptidase M56</fullName>
    </submittedName>
</protein>